<dbReference type="PANTHER" id="PTHR42991:SF1">
    <property type="entry name" value="ALDEHYDE DEHYDROGENASE"/>
    <property type="match status" value="1"/>
</dbReference>
<dbReference type="InterPro" id="IPR015590">
    <property type="entry name" value="Aldehyde_DH_dom"/>
</dbReference>
<comment type="similarity">
    <text evidence="1">Belongs to the aldehyde dehydrogenase family.</text>
</comment>
<dbReference type="PANTHER" id="PTHR42991">
    <property type="entry name" value="ALDEHYDE DEHYDROGENASE"/>
    <property type="match status" value="1"/>
</dbReference>
<name>A0A518BBK3_9BACT</name>
<dbReference type="Gene3D" id="3.40.605.10">
    <property type="entry name" value="Aldehyde Dehydrogenase, Chain A, domain 1"/>
    <property type="match status" value="1"/>
</dbReference>
<dbReference type="InterPro" id="IPR016162">
    <property type="entry name" value="Ald_DH_N"/>
</dbReference>
<dbReference type="FunFam" id="3.40.605.10:FF:000007">
    <property type="entry name" value="NAD/NADP-dependent betaine aldehyde dehydrogenase"/>
    <property type="match status" value="1"/>
</dbReference>
<dbReference type="KEGG" id="knv:Pan216_52640"/>
<dbReference type="SUPFAM" id="SSF53720">
    <property type="entry name" value="ALDH-like"/>
    <property type="match status" value="1"/>
</dbReference>
<evidence type="ECO:0000313" key="4">
    <source>
        <dbReference type="EMBL" id="QDU64374.1"/>
    </source>
</evidence>
<dbReference type="AlphaFoldDB" id="A0A518BBK3"/>
<dbReference type="EC" id="1.2.1.79" evidence="4"/>
<accession>A0A518BBK3</accession>
<organism evidence="4 5">
    <name type="scientific">Kolteria novifilia</name>
    <dbReference type="NCBI Taxonomy" id="2527975"/>
    <lineage>
        <taxon>Bacteria</taxon>
        <taxon>Pseudomonadati</taxon>
        <taxon>Planctomycetota</taxon>
        <taxon>Planctomycetia</taxon>
        <taxon>Kolteriales</taxon>
        <taxon>Kolteriaceae</taxon>
        <taxon>Kolteria</taxon>
    </lineage>
</organism>
<protein>
    <submittedName>
        <fullName evidence="4">Succinate-semialdehyde dehydrogenase [NADP(+)] GabD</fullName>
        <ecNumber evidence="4">1.2.1.79</ecNumber>
    </submittedName>
</protein>
<keyword evidence="2 4" id="KW-0560">Oxidoreductase</keyword>
<dbReference type="RefSeq" id="WP_419192972.1">
    <property type="nucleotide sequence ID" value="NZ_CP036279.1"/>
</dbReference>
<proteinExistence type="inferred from homology"/>
<evidence type="ECO:0000313" key="5">
    <source>
        <dbReference type="Proteomes" id="UP000317093"/>
    </source>
</evidence>
<dbReference type="GO" id="GO:0036243">
    <property type="term" value="F:succinate-semialdehyde dehydrogenase (NADP+) activity"/>
    <property type="evidence" value="ECO:0007669"/>
    <property type="project" value="UniProtKB-EC"/>
</dbReference>
<keyword evidence="5" id="KW-1185">Reference proteome</keyword>
<dbReference type="InterPro" id="IPR016163">
    <property type="entry name" value="Ald_DH_C"/>
</dbReference>
<evidence type="ECO:0000256" key="2">
    <source>
        <dbReference type="ARBA" id="ARBA00023002"/>
    </source>
</evidence>
<feature type="domain" description="Aldehyde dehydrogenase" evidence="3">
    <location>
        <begin position="14"/>
        <end position="467"/>
    </location>
</feature>
<dbReference type="InterPro" id="IPR051020">
    <property type="entry name" value="ALDH-related_metabolic_enz"/>
</dbReference>
<sequence>MATMILGGERVDANEHIEVTNPFDGSVVDVIPKGTPKDVERALSIAEAGAVRLRKTTAYERYEWLQKSAQLLEERRDDFARTISLEEGKTLGESLAEVSRSVETLVLSAEEAKRLCGEAVPLEGASGGKGRFGFTIRVPCGIVVAISPFNFPLNLVAHKLGPAIAGGNSVILKPASDTPLSGIKLVELMLEAGVPSDALQCITGSGGTLSDPLCGDRRVRKISFTGSFEVGDKICRVAGMKKVTMELGSNSPLIVMDDADLEKVIAATLVTGYGNAGQVCISTQRVLVDRRVYADYLDGLKAGVEGIVTGNPLLEETKMGPMIRQRDAERVTEWLSEAVTQGGELLTGSERDGAMVKPAIIAGMKTDMKLFRDELFGPAVGVMPFDDIDEAIAAANDTRFGLSAGIFTENIGRAMKFAQEVDAGTLQINWGPAWRVDLMPYGGLKDSGMGKEGPSYAIREMTEEKMVVMHL</sequence>
<dbReference type="GO" id="GO:0008911">
    <property type="term" value="F:lactaldehyde dehydrogenase (NAD+) activity"/>
    <property type="evidence" value="ECO:0007669"/>
    <property type="project" value="TreeGrafter"/>
</dbReference>
<gene>
    <name evidence="4" type="primary">gabD_2</name>
    <name evidence="4" type="ORF">Pan216_52640</name>
</gene>
<dbReference type="Pfam" id="PF00171">
    <property type="entry name" value="Aldedh"/>
    <property type="match status" value="1"/>
</dbReference>
<evidence type="ECO:0000256" key="1">
    <source>
        <dbReference type="ARBA" id="ARBA00009986"/>
    </source>
</evidence>
<reference evidence="4 5" key="1">
    <citation type="submission" date="2019-02" db="EMBL/GenBank/DDBJ databases">
        <title>Deep-cultivation of Planctomycetes and their phenomic and genomic characterization uncovers novel biology.</title>
        <authorList>
            <person name="Wiegand S."/>
            <person name="Jogler M."/>
            <person name="Boedeker C."/>
            <person name="Pinto D."/>
            <person name="Vollmers J."/>
            <person name="Rivas-Marin E."/>
            <person name="Kohn T."/>
            <person name="Peeters S.H."/>
            <person name="Heuer A."/>
            <person name="Rast P."/>
            <person name="Oberbeckmann S."/>
            <person name="Bunk B."/>
            <person name="Jeske O."/>
            <person name="Meyerdierks A."/>
            <person name="Storesund J.E."/>
            <person name="Kallscheuer N."/>
            <person name="Luecker S."/>
            <person name="Lage O.M."/>
            <person name="Pohl T."/>
            <person name="Merkel B.J."/>
            <person name="Hornburger P."/>
            <person name="Mueller R.-W."/>
            <person name="Bruemmer F."/>
            <person name="Labrenz M."/>
            <person name="Spormann A.M."/>
            <person name="Op den Camp H."/>
            <person name="Overmann J."/>
            <person name="Amann R."/>
            <person name="Jetten M.S.M."/>
            <person name="Mascher T."/>
            <person name="Medema M.H."/>
            <person name="Devos D.P."/>
            <person name="Kaster A.-K."/>
            <person name="Ovreas L."/>
            <person name="Rohde M."/>
            <person name="Galperin M.Y."/>
            <person name="Jogler C."/>
        </authorList>
    </citation>
    <scope>NUCLEOTIDE SEQUENCE [LARGE SCALE GENOMIC DNA]</scope>
    <source>
        <strain evidence="4 5">Pan216</strain>
    </source>
</reference>
<evidence type="ECO:0000259" key="3">
    <source>
        <dbReference type="Pfam" id="PF00171"/>
    </source>
</evidence>
<dbReference type="Proteomes" id="UP000317093">
    <property type="component" value="Chromosome"/>
</dbReference>
<dbReference type="CDD" id="cd07149">
    <property type="entry name" value="ALDH_y4uC"/>
    <property type="match status" value="1"/>
</dbReference>
<dbReference type="InterPro" id="IPR016161">
    <property type="entry name" value="Ald_DH/histidinol_DH"/>
</dbReference>
<dbReference type="EMBL" id="CP036279">
    <property type="protein sequence ID" value="QDU64374.1"/>
    <property type="molecule type" value="Genomic_DNA"/>
</dbReference>
<dbReference type="Gene3D" id="3.40.309.10">
    <property type="entry name" value="Aldehyde Dehydrogenase, Chain A, domain 2"/>
    <property type="match status" value="1"/>
</dbReference>